<dbReference type="InterPro" id="IPR036587">
    <property type="entry name" value="NucleaseA_inhib-like_sf"/>
</dbReference>
<organism evidence="1 2">
    <name type="scientific">Pontibacter ruber</name>
    <dbReference type="NCBI Taxonomy" id="1343895"/>
    <lineage>
        <taxon>Bacteria</taxon>
        <taxon>Pseudomonadati</taxon>
        <taxon>Bacteroidota</taxon>
        <taxon>Cytophagia</taxon>
        <taxon>Cytophagales</taxon>
        <taxon>Hymenobacteraceae</taxon>
        <taxon>Pontibacter</taxon>
    </lineage>
</organism>
<reference evidence="2" key="1">
    <citation type="journal article" date="2019" name="Int. J. Syst. Evol. Microbiol.">
        <title>The Global Catalogue of Microorganisms (GCM) 10K type strain sequencing project: providing services to taxonomists for standard genome sequencing and annotation.</title>
        <authorList>
            <consortium name="The Broad Institute Genomics Platform"/>
            <consortium name="The Broad Institute Genome Sequencing Center for Infectious Disease"/>
            <person name="Wu L."/>
            <person name="Ma J."/>
        </authorList>
    </citation>
    <scope>NUCLEOTIDE SEQUENCE [LARGE SCALE GENOMIC DNA]</scope>
    <source>
        <strain evidence="2">CGMCC 4.1782</strain>
    </source>
</reference>
<name>A0ABW5CSH6_9BACT</name>
<proteinExistence type="predicted"/>
<dbReference type="RefSeq" id="WP_250429887.1">
    <property type="nucleotide sequence ID" value="NZ_JALPRR010000002.1"/>
</dbReference>
<evidence type="ECO:0000313" key="1">
    <source>
        <dbReference type="EMBL" id="MFD2244738.1"/>
    </source>
</evidence>
<dbReference type="Proteomes" id="UP001597374">
    <property type="component" value="Unassembled WGS sequence"/>
</dbReference>
<comment type="caution">
    <text evidence="1">The sequence shown here is derived from an EMBL/GenBank/DDBJ whole genome shotgun (WGS) entry which is preliminary data.</text>
</comment>
<gene>
    <name evidence="1" type="ORF">ACFSKP_00635</name>
</gene>
<dbReference type="SUPFAM" id="SSF82602">
    <property type="entry name" value="Nuclease A inhibitor (NuiA)"/>
    <property type="match status" value="1"/>
</dbReference>
<dbReference type="Gene3D" id="3.40.1460.10">
    <property type="entry name" value="Nuclease A inhibitor-like"/>
    <property type="match status" value="1"/>
</dbReference>
<dbReference type="InterPro" id="IPR012489">
    <property type="entry name" value="NucleaseA_inhib-like"/>
</dbReference>
<dbReference type="Pfam" id="PF07924">
    <property type="entry name" value="NuiA"/>
    <property type="match status" value="1"/>
</dbReference>
<evidence type="ECO:0000313" key="2">
    <source>
        <dbReference type="Proteomes" id="UP001597374"/>
    </source>
</evidence>
<dbReference type="EMBL" id="JBHUIM010000001">
    <property type="protein sequence ID" value="MFD2244738.1"/>
    <property type="molecule type" value="Genomic_DNA"/>
</dbReference>
<accession>A0ABW5CSH6</accession>
<protein>
    <submittedName>
        <fullName evidence="1">Nuclease A inhibitor family protein</fullName>
    </submittedName>
</protein>
<keyword evidence="2" id="KW-1185">Reference proteome</keyword>
<sequence length="130" mass="14769">MDIKQIEAELKKASNGLLMMSETDEPFEFYYDEEHVANNLDTENVLKLAGMPAEYPAEVVDLEYFFRNMTRPDVAGEQQAQGFQRLQATLHELLQDVKVYRIGENRITVFILGKTPDGKIAGLKTVVVET</sequence>